<dbReference type="SUPFAM" id="SSF52467">
    <property type="entry name" value="DHS-like NAD/FAD-binding domain"/>
    <property type="match status" value="1"/>
</dbReference>
<keyword evidence="3" id="KW-0520">NAD</keyword>
<keyword evidence="2" id="KW-0808">Transferase</keyword>
<feature type="domain" description="Deacetylase sirtuin-type" evidence="5">
    <location>
        <begin position="1"/>
        <end position="242"/>
    </location>
</feature>
<keyword evidence="4" id="KW-0862">Zinc</keyword>
<evidence type="ECO:0000313" key="6">
    <source>
        <dbReference type="EMBL" id="QUL99537.1"/>
    </source>
</evidence>
<gene>
    <name evidence="6" type="ORF">IMF26_01915</name>
</gene>
<dbReference type="Pfam" id="PF02146">
    <property type="entry name" value="SIR2"/>
    <property type="match status" value="1"/>
</dbReference>
<dbReference type="KEGG" id="fcz:IMF26_01915"/>
<dbReference type="EMBL" id="CP062796">
    <property type="protein sequence ID" value="QUL99537.1"/>
    <property type="molecule type" value="Genomic_DNA"/>
</dbReference>
<dbReference type="AlphaFoldDB" id="A0AAT9LET0"/>
<dbReference type="InterPro" id="IPR029035">
    <property type="entry name" value="DHS-like_NAD/FAD-binding_dom"/>
</dbReference>
<dbReference type="Gene3D" id="3.40.50.1220">
    <property type="entry name" value="TPP-binding domain"/>
    <property type="match status" value="1"/>
</dbReference>
<evidence type="ECO:0000259" key="5">
    <source>
        <dbReference type="PROSITE" id="PS50305"/>
    </source>
</evidence>
<feature type="binding site" evidence="4">
    <location>
        <position position="147"/>
    </location>
    <ligand>
        <name>Zn(2+)</name>
        <dbReference type="ChEBI" id="CHEBI:29105"/>
    </ligand>
</feature>
<protein>
    <recommendedName>
        <fullName evidence="1">protein acetyllysine N-acetyltransferase</fullName>
        <ecNumber evidence="1">2.3.1.286</ecNumber>
    </recommendedName>
</protein>
<name>A0AAT9LET0_9FIRM</name>
<reference evidence="6" key="1">
    <citation type="submission" date="2020-10" db="EMBL/GenBank/DDBJ databases">
        <authorList>
            <person name="Kadnikov V."/>
            <person name="Beletsky A.V."/>
            <person name="Mardanov A.V."/>
            <person name="Karnachuk O.V."/>
            <person name="Ravin N.V."/>
        </authorList>
    </citation>
    <scope>NUCLEOTIDE SEQUENCE</scope>
    <source>
        <strain evidence="6">Bu02</strain>
    </source>
</reference>
<dbReference type="Gene3D" id="3.30.1600.10">
    <property type="entry name" value="SIR2/SIRT2 'Small Domain"/>
    <property type="match status" value="1"/>
</dbReference>
<organism evidence="6">
    <name type="scientific">Candidatus Fermentithermobacillus carboniphilus</name>
    <dbReference type="NCBI Taxonomy" id="3085328"/>
    <lineage>
        <taxon>Bacteria</taxon>
        <taxon>Bacillati</taxon>
        <taxon>Bacillota</taxon>
        <taxon>Candidatus Fermentithermobacillia</taxon>
        <taxon>Candidatus Fermentithermobacillales</taxon>
        <taxon>Candidatus Fermentithermobacillaceae</taxon>
        <taxon>Candidatus Fermentithermobacillus</taxon>
    </lineage>
</organism>
<keyword evidence="4" id="KW-0479">Metal-binding</keyword>
<dbReference type="InterPro" id="IPR026591">
    <property type="entry name" value="Sirtuin_cat_small_dom_sf"/>
</dbReference>
<dbReference type="CDD" id="cd01407">
    <property type="entry name" value="SIR2-fam"/>
    <property type="match status" value="1"/>
</dbReference>
<accession>A0AAT9LET0</accession>
<dbReference type="PROSITE" id="PS50305">
    <property type="entry name" value="SIRTUIN"/>
    <property type="match status" value="1"/>
</dbReference>
<dbReference type="EC" id="2.3.1.286" evidence="1"/>
<sequence>MKLARSIVEARYPVVLTGAGVSTESGIPDFRGPNGLWRNEEIMDLLSLDTLYFMPDLFYSRGLEVLRVLRGKKPNPAHRAIARLEELSVVKSVITQNIDGLHLEAGSQNVIEIHGNLRTCSCEKCRSTFPFEHIEVSVAKGVIPPKCPRCGGIVRPDVVFFGDPMPEDFNRAVDEARRSDFMLVVGSSLQVAPAAYLPEMVERLGIINLEPTPYDKSALVVIHDKAGEVLPQVVKEVERLLS</sequence>
<proteinExistence type="predicted"/>
<feature type="binding site" evidence="4">
    <location>
        <position position="122"/>
    </location>
    <ligand>
        <name>Zn(2+)</name>
        <dbReference type="ChEBI" id="CHEBI:29105"/>
    </ligand>
</feature>
<dbReference type="PANTHER" id="PTHR11085:SF10">
    <property type="entry name" value="NAD-DEPENDENT PROTEIN DEACYLASE SIRTUIN-5, MITOCHONDRIAL-RELATED"/>
    <property type="match status" value="1"/>
</dbReference>
<evidence type="ECO:0000256" key="4">
    <source>
        <dbReference type="PROSITE-ProRule" id="PRU00236"/>
    </source>
</evidence>
<dbReference type="GO" id="GO:0070403">
    <property type="term" value="F:NAD+ binding"/>
    <property type="evidence" value="ECO:0007669"/>
    <property type="project" value="InterPro"/>
</dbReference>
<dbReference type="InterPro" id="IPR050134">
    <property type="entry name" value="NAD-dep_sirtuin_deacylases"/>
</dbReference>
<dbReference type="GO" id="GO:0046872">
    <property type="term" value="F:metal ion binding"/>
    <property type="evidence" value="ECO:0007669"/>
    <property type="project" value="UniProtKB-KW"/>
</dbReference>
<dbReference type="InterPro" id="IPR003000">
    <property type="entry name" value="Sirtuin"/>
</dbReference>
<dbReference type="InterPro" id="IPR026590">
    <property type="entry name" value="Ssirtuin_cat_dom"/>
</dbReference>
<feature type="binding site" evidence="4">
    <location>
        <position position="150"/>
    </location>
    <ligand>
        <name>Zn(2+)</name>
        <dbReference type="ChEBI" id="CHEBI:29105"/>
    </ligand>
</feature>
<dbReference type="NCBIfam" id="NF001753">
    <property type="entry name" value="PRK00481.1-3"/>
    <property type="match status" value="1"/>
</dbReference>
<dbReference type="PANTHER" id="PTHR11085">
    <property type="entry name" value="NAD-DEPENDENT PROTEIN DEACYLASE SIRTUIN-5, MITOCHONDRIAL-RELATED"/>
    <property type="match status" value="1"/>
</dbReference>
<evidence type="ECO:0000256" key="2">
    <source>
        <dbReference type="ARBA" id="ARBA00022679"/>
    </source>
</evidence>
<feature type="binding site" evidence="4">
    <location>
        <position position="125"/>
    </location>
    <ligand>
        <name>Zn(2+)</name>
        <dbReference type="ChEBI" id="CHEBI:29105"/>
    </ligand>
</feature>
<dbReference type="GO" id="GO:0017136">
    <property type="term" value="F:histone deacetylase activity, NAD-dependent"/>
    <property type="evidence" value="ECO:0007669"/>
    <property type="project" value="TreeGrafter"/>
</dbReference>
<feature type="active site" description="Proton acceptor" evidence="4">
    <location>
        <position position="114"/>
    </location>
</feature>
<evidence type="ECO:0000256" key="3">
    <source>
        <dbReference type="ARBA" id="ARBA00023027"/>
    </source>
</evidence>
<evidence type="ECO:0000256" key="1">
    <source>
        <dbReference type="ARBA" id="ARBA00012928"/>
    </source>
</evidence>
<reference evidence="6" key="2">
    <citation type="journal article" date="2023" name="Biology">
        <title>Prokaryotic Life Associated with Coal-Fire Gas Vents Revealed by Metagenomics.</title>
        <authorList>
            <person name="Kadnikov V.V."/>
            <person name="Mardanov A.V."/>
            <person name="Beletsky A.V."/>
            <person name="Karnachuk O.V."/>
            <person name="Ravin N.V."/>
        </authorList>
    </citation>
    <scope>NUCLEOTIDE SEQUENCE</scope>
    <source>
        <strain evidence="6">Bu02</strain>
    </source>
</reference>